<proteinExistence type="predicted"/>
<name>A0A6A4GQA6_9AGAR</name>
<evidence type="ECO:0000313" key="2">
    <source>
        <dbReference type="Proteomes" id="UP000799118"/>
    </source>
</evidence>
<dbReference type="EMBL" id="ML769779">
    <property type="protein sequence ID" value="KAE9387818.1"/>
    <property type="molecule type" value="Genomic_DNA"/>
</dbReference>
<dbReference type="AlphaFoldDB" id="A0A6A4GQA6"/>
<organism evidence="1 2">
    <name type="scientific">Gymnopus androsaceus JB14</name>
    <dbReference type="NCBI Taxonomy" id="1447944"/>
    <lineage>
        <taxon>Eukaryota</taxon>
        <taxon>Fungi</taxon>
        <taxon>Dikarya</taxon>
        <taxon>Basidiomycota</taxon>
        <taxon>Agaricomycotina</taxon>
        <taxon>Agaricomycetes</taxon>
        <taxon>Agaricomycetidae</taxon>
        <taxon>Agaricales</taxon>
        <taxon>Marasmiineae</taxon>
        <taxon>Omphalotaceae</taxon>
        <taxon>Gymnopus</taxon>
    </lineage>
</organism>
<reference evidence="1" key="1">
    <citation type="journal article" date="2019" name="Environ. Microbiol.">
        <title>Fungal ecological strategies reflected in gene transcription - a case study of two litter decomposers.</title>
        <authorList>
            <person name="Barbi F."/>
            <person name="Kohler A."/>
            <person name="Barry K."/>
            <person name="Baskaran P."/>
            <person name="Daum C."/>
            <person name="Fauchery L."/>
            <person name="Ihrmark K."/>
            <person name="Kuo A."/>
            <person name="LaButti K."/>
            <person name="Lipzen A."/>
            <person name="Morin E."/>
            <person name="Grigoriev I.V."/>
            <person name="Henrissat B."/>
            <person name="Lindahl B."/>
            <person name="Martin F."/>
        </authorList>
    </citation>
    <scope>NUCLEOTIDE SEQUENCE</scope>
    <source>
        <strain evidence="1">JB14</strain>
    </source>
</reference>
<gene>
    <name evidence="1" type="ORF">BT96DRAFT_1004785</name>
</gene>
<sequence length="297" mass="32957">MDNRPFRWSIRDNSRITAPLTSFLVTKCVRRTDSADQKFRRTEHIPVLSHLPVASGLAIYLANDRRAASVVVIGAGMAGHILYLQDGFQIVRILILSIDKGSLFRRMLLPYWDIRTNDEGVPRADRLLLLAISNASFSPETGIDKEDVIIPGTTAKYDRSETGLKLLRMPTELKSPRISVSELAWHGQSAQEPGSVMANVGITDATLRCFSLLISDLPLGPFAPNALDNAMSTSEIEYKEAFLLDLSQSSLSTHLEVTLIMMKFSSTAALIVLATQFSPESSLETILRRPQRIWPTC</sequence>
<accession>A0A6A4GQA6</accession>
<evidence type="ECO:0000313" key="1">
    <source>
        <dbReference type="EMBL" id="KAE9387818.1"/>
    </source>
</evidence>
<protein>
    <submittedName>
        <fullName evidence="1">Uncharacterized protein</fullName>
    </submittedName>
</protein>
<keyword evidence="2" id="KW-1185">Reference proteome</keyword>
<dbReference type="Proteomes" id="UP000799118">
    <property type="component" value="Unassembled WGS sequence"/>
</dbReference>